<dbReference type="EMBL" id="QYZP01000002">
    <property type="protein sequence ID" value="RJN31568.1"/>
    <property type="molecule type" value="Genomic_DNA"/>
</dbReference>
<dbReference type="SUPFAM" id="SSF54913">
    <property type="entry name" value="GlnB-like"/>
    <property type="match status" value="1"/>
</dbReference>
<dbReference type="RefSeq" id="WP_119902355.1">
    <property type="nucleotide sequence ID" value="NZ_QYZP01000002.1"/>
</dbReference>
<dbReference type="InterPro" id="IPR015867">
    <property type="entry name" value="N-reg_PII/ATP_PRibTrfase_C"/>
</dbReference>
<proteinExistence type="inferred from homology"/>
<dbReference type="Proteomes" id="UP000266615">
    <property type="component" value="Unassembled WGS sequence"/>
</dbReference>
<dbReference type="InterPro" id="IPR004323">
    <property type="entry name" value="Ion_tolerance_CutA"/>
</dbReference>
<dbReference type="PANTHER" id="PTHR23419">
    <property type="entry name" value="DIVALENT CATION TOLERANCE CUTA-RELATED"/>
    <property type="match status" value="1"/>
</dbReference>
<dbReference type="AlphaFoldDB" id="A0A3A4F189"/>
<dbReference type="PANTHER" id="PTHR23419:SF8">
    <property type="entry name" value="FI09726P"/>
    <property type="match status" value="1"/>
</dbReference>
<name>A0A3A4F189_9MICC</name>
<reference evidence="2 3" key="1">
    <citation type="submission" date="2018-09" db="EMBL/GenBank/DDBJ databases">
        <title>Nesterenkonia natronophila sp. nov., an alkaliphilic actinobacteriume isolated from a soda lake, and emended description of the genus Nesterenkonia.</title>
        <authorList>
            <person name="Menes R.J."/>
            <person name="Iriarte A."/>
        </authorList>
    </citation>
    <scope>NUCLEOTIDE SEQUENCE [LARGE SCALE GENOMIC DNA]</scope>
    <source>
        <strain evidence="2 3">M8</strain>
    </source>
</reference>
<evidence type="ECO:0000313" key="2">
    <source>
        <dbReference type="EMBL" id="RJN31568.1"/>
    </source>
</evidence>
<dbReference type="GO" id="GO:0010038">
    <property type="term" value="P:response to metal ion"/>
    <property type="evidence" value="ECO:0007669"/>
    <property type="project" value="InterPro"/>
</dbReference>
<comment type="caution">
    <text evidence="2">The sequence shown here is derived from an EMBL/GenBank/DDBJ whole genome shotgun (WGS) entry which is preliminary data.</text>
</comment>
<evidence type="ECO:0000313" key="3">
    <source>
        <dbReference type="Proteomes" id="UP000266615"/>
    </source>
</evidence>
<organism evidence="2 3">
    <name type="scientific">Nesterenkonia natronophila</name>
    <dbReference type="NCBI Taxonomy" id="2174932"/>
    <lineage>
        <taxon>Bacteria</taxon>
        <taxon>Bacillati</taxon>
        <taxon>Actinomycetota</taxon>
        <taxon>Actinomycetes</taxon>
        <taxon>Micrococcales</taxon>
        <taxon>Micrococcaceae</taxon>
        <taxon>Nesterenkonia</taxon>
    </lineage>
</organism>
<evidence type="ECO:0000256" key="1">
    <source>
        <dbReference type="ARBA" id="ARBA00010169"/>
    </source>
</evidence>
<protein>
    <submittedName>
        <fullName evidence="2">Divalent-cation tolerance protein CutA</fullName>
    </submittedName>
</protein>
<keyword evidence="3" id="KW-1185">Reference proteome</keyword>
<dbReference type="GO" id="GO:0005507">
    <property type="term" value="F:copper ion binding"/>
    <property type="evidence" value="ECO:0007669"/>
    <property type="project" value="TreeGrafter"/>
</dbReference>
<gene>
    <name evidence="2" type="ORF">D3250_05285</name>
</gene>
<dbReference type="Gene3D" id="3.30.70.120">
    <property type="match status" value="1"/>
</dbReference>
<accession>A0A3A4F189</accession>
<dbReference type="Pfam" id="PF03091">
    <property type="entry name" value="CutA1"/>
    <property type="match status" value="1"/>
</dbReference>
<comment type="similarity">
    <text evidence="1">Belongs to the CutA family.</text>
</comment>
<sequence>MDTPDFVTVQTTTDTAAEAEKLASAAVEQQLAACVQVSEVRSYYRWEGETHHDPEFLLTLKTTAASLPGIKMFLSQEHSFDEPELIVQPIIAGGDSYLQWIADSTAPE</sequence>
<dbReference type="InterPro" id="IPR011322">
    <property type="entry name" value="N-reg_PII-like_a/b"/>
</dbReference>
<dbReference type="OrthoDB" id="37622at2"/>